<dbReference type="SUPFAM" id="SSF111369">
    <property type="entry name" value="HlyD-like secretion proteins"/>
    <property type="match status" value="1"/>
</dbReference>
<name>A0ABT5QWE9_9GAMM</name>
<reference evidence="6" key="1">
    <citation type="submission" date="2021-12" db="EMBL/GenBank/DDBJ databases">
        <title>Enterovibrio ZSDZ35 sp. nov. and Enterovibrio ZSDZ42 sp. nov., isolated from coastal seawater in Qingdao.</title>
        <authorList>
            <person name="Zhang P."/>
        </authorList>
    </citation>
    <scope>NUCLEOTIDE SEQUENCE</scope>
    <source>
        <strain evidence="6">ZSDZ42</strain>
    </source>
</reference>
<dbReference type="PANTHER" id="PTHR30469:SF20">
    <property type="entry name" value="EFFLUX RND TRANSPORTER PERIPLASMIC ADAPTOR SUBUNIT"/>
    <property type="match status" value="1"/>
</dbReference>
<dbReference type="RefSeq" id="WP_274163283.1">
    <property type="nucleotide sequence ID" value="NZ_JAJUBC010000003.1"/>
</dbReference>
<evidence type="ECO:0000313" key="7">
    <source>
        <dbReference type="Proteomes" id="UP001149400"/>
    </source>
</evidence>
<evidence type="ECO:0000256" key="3">
    <source>
        <dbReference type="ARBA" id="ARBA00022448"/>
    </source>
</evidence>
<feature type="domain" description="Multidrug resistance protein MdtA-like barrel-sandwich hybrid" evidence="4">
    <location>
        <begin position="85"/>
        <end position="202"/>
    </location>
</feature>
<dbReference type="Gene3D" id="2.40.420.20">
    <property type="match status" value="1"/>
</dbReference>
<dbReference type="NCBIfam" id="TIGR01730">
    <property type="entry name" value="RND_mfp"/>
    <property type="match status" value="1"/>
</dbReference>
<protein>
    <submittedName>
        <fullName evidence="6">Efflux RND transporter periplasmic adaptor subunit</fullName>
    </submittedName>
</protein>
<dbReference type="Gene3D" id="1.10.287.470">
    <property type="entry name" value="Helix hairpin bin"/>
    <property type="match status" value="1"/>
</dbReference>
<organism evidence="6 7">
    <name type="scientific">Enterovibrio gelatinilyticus</name>
    <dbReference type="NCBI Taxonomy" id="2899819"/>
    <lineage>
        <taxon>Bacteria</taxon>
        <taxon>Pseudomonadati</taxon>
        <taxon>Pseudomonadota</taxon>
        <taxon>Gammaproteobacteria</taxon>
        <taxon>Vibrionales</taxon>
        <taxon>Vibrionaceae</taxon>
        <taxon>Enterovibrio</taxon>
    </lineage>
</organism>
<dbReference type="Pfam" id="PF25967">
    <property type="entry name" value="RND-MFP_C"/>
    <property type="match status" value="1"/>
</dbReference>
<comment type="caution">
    <text evidence="6">The sequence shown here is derived from an EMBL/GenBank/DDBJ whole genome shotgun (WGS) entry which is preliminary data.</text>
</comment>
<dbReference type="InterPro" id="IPR006143">
    <property type="entry name" value="RND_pump_MFP"/>
</dbReference>
<dbReference type="Gene3D" id="2.40.50.100">
    <property type="match status" value="1"/>
</dbReference>
<comment type="subcellular location">
    <subcellularLocation>
        <location evidence="1">Cell envelope</location>
    </subcellularLocation>
</comment>
<evidence type="ECO:0000256" key="1">
    <source>
        <dbReference type="ARBA" id="ARBA00004196"/>
    </source>
</evidence>
<dbReference type="Pfam" id="PF25917">
    <property type="entry name" value="BSH_RND"/>
    <property type="match status" value="1"/>
</dbReference>
<dbReference type="PANTHER" id="PTHR30469">
    <property type="entry name" value="MULTIDRUG RESISTANCE PROTEIN MDTA"/>
    <property type="match status" value="1"/>
</dbReference>
<feature type="domain" description="Multidrug resistance protein MdtA-like C-terminal permuted SH3" evidence="5">
    <location>
        <begin position="319"/>
        <end position="365"/>
    </location>
</feature>
<keyword evidence="3" id="KW-0813">Transport</keyword>
<dbReference type="InterPro" id="IPR058625">
    <property type="entry name" value="MdtA-like_BSH"/>
</dbReference>
<evidence type="ECO:0000259" key="5">
    <source>
        <dbReference type="Pfam" id="PF25967"/>
    </source>
</evidence>
<dbReference type="EMBL" id="JAJUBC010000003">
    <property type="protein sequence ID" value="MDD1792343.1"/>
    <property type="molecule type" value="Genomic_DNA"/>
</dbReference>
<keyword evidence="7" id="KW-1185">Reference proteome</keyword>
<accession>A0ABT5QWE9</accession>
<proteinExistence type="inferred from homology"/>
<comment type="similarity">
    <text evidence="2">Belongs to the membrane fusion protein (MFP) (TC 8.A.1) family.</text>
</comment>
<evidence type="ECO:0000259" key="4">
    <source>
        <dbReference type="Pfam" id="PF25917"/>
    </source>
</evidence>
<dbReference type="InterPro" id="IPR058627">
    <property type="entry name" value="MdtA-like_C"/>
</dbReference>
<sequence length="384" mass="42196">MENLYTEKHHLSFSRIQVKARPVKYVALSLTALLVLTACSEAPTTTQIPVQNVEVLDVGGNDSESQLHFPAIAAAADKAALSFLVAGEVDKIFVKPGEVVKKDTVLATIDPINYKLAADNAQAKFDVADSQYRRSKPLVEKGSLAKSQFDELAAQRQIAKAELDIAKLKLSYTTLKAPVDGVVSRVPVEQFENVAIGQTILNIHDATQVDIRIQVPDVMFTRHGDRTREENSRVINPSVQTDDGKTYTSKVKEFTAEPDPTTGSFMVTLTMPMPEDKFILDGMTVEVVVKETGLIQERANILEVPLETIFNEDGDGLNSNNKFVWIVNEDNQVEKRHVTVGALTPTGVLVVDGLEMGERVVSAGVNKLRANQRVNVLMEEDANR</sequence>
<dbReference type="Proteomes" id="UP001149400">
    <property type="component" value="Unassembled WGS sequence"/>
</dbReference>
<evidence type="ECO:0000256" key="2">
    <source>
        <dbReference type="ARBA" id="ARBA00009477"/>
    </source>
</evidence>
<evidence type="ECO:0000313" key="6">
    <source>
        <dbReference type="EMBL" id="MDD1792343.1"/>
    </source>
</evidence>
<dbReference type="Gene3D" id="2.40.30.170">
    <property type="match status" value="1"/>
</dbReference>
<gene>
    <name evidence="6" type="ORF">LRP50_04285</name>
</gene>